<evidence type="ECO:0000256" key="3">
    <source>
        <dbReference type="ARBA" id="ARBA00022857"/>
    </source>
</evidence>
<feature type="active site" description="Thioimide intermediate" evidence="5">
    <location>
        <position position="66"/>
    </location>
</feature>
<comment type="subcellular location">
    <subcellularLocation>
        <location evidence="5">Cytoplasm</location>
    </subcellularLocation>
</comment>
<keyword evidence="3 5" id="KW-0521">NADP</keyword>
<evidence type="ECO:0000256" key="2">
    <source>
        <dbReference type="ARBA" id="ARBA00022785"/>
    </source>
</evidence>
<sequence>MKKTNKAPAKASKPTRQKELKNFALGEAQTEYPNTYAPQVLEAFDNKNPGKEAWTTFICTEFTSLCPKTGQPDFAKIFINYIADKKMVESKSLKLYLFSFRNHGDFHEDCIQKICDDLVKLMKPHYIEVVGEFTPRGGIAIFPFANYSSENKRYVHVKESRLLNYAPGKYSMELSKLY</sequence>
<evidence type="ECO:0000313" key="7">
    <source>
        <dbReference type="Proteomes" id="UP001302274"/>
    </source>
</evidence>
<evidence type="ECO:0000256" key="1">
    <source>
        <dbReference type="ARBA" id="ARBA00022490"/>
    </source>
</evidence>
<gene>
    <name evidence="5 6" type="primary">queF</name>
    <name evidence="6" type="ORF">SHI21_09635</name>
</gene>
<evidence type="ECO:0000256" key="4">
    <source>
        <dbReference type="ARBA" id="ARBA00023002"/>
    </source>
</evidence>
<comment type="function">
    <text evidence="5">Catalyzes the NADPH-dependent reduction of 7-cyano-7-deazaguanine (preQ0) to 7-aminomethyl-7-deazaguanine (preQ1).</text>
</comment>
<dbReference type="EC" id="1.7.1.13" evidence="5"/>
<dbReference type="SUPFAM" id="SSF55620">
    <property type="entry name" value="Tetrahydrobiopterin biosynthesis enzymes-like"/>
    <property type="match status" value="1"/>
</dbReference>
<dbReference type="HAMAP" id="MF_00818">
    <property type="entry name" value="QueF_type1"/>
    <property type="match status" value="1"/>
</dbReference>
<dbReference type="RefSeq" id="WP_323576164.1">
    <property type="nucleotide sequence ID" value="NZ_JAYGJQ010000001.1"/>
</dbReference>
<name>A0ABU5VWR9_9BACT</name>
<dbReference type="Pfam" id="PF14489">
    <property type="entry name" value="QueF"/>
    <property type="match status" value="1"/>
</dbReference>
<dbReference type="EMBL" id="JAYGJQ010000001">
    <property type="protein sequence ID" value="MEA9356465.1"/>
    <property type="molecule type" value="Genomic_DNA"/>
</dbReference>
<dbReference type="InterPro" id="IPR016856">
    <property type="entry name" value="QueF_type1"/>
</dbReference>
<comment type="pathway">
    <text evidence="5">tRNA modification; tRNA-queuosine biosynthesis.</text>
</comment>
<comment type="catalytic activity">
    <reaction evidence="5">
        <text>7-aminomethyl-7-carbaguanine + 2 NADP(+) = 7-cyano-7-carbaguanine + 2 NADPH + 3 H(+)</text>
        <dbReference type="Rhea" id="RHEA:13409"/>
        <dbReference type="ChEBI" id="CHEBI:15378"/>
        <dbReference type="ChEBI" id="CHEBI:45075"/>
        <dbReference type="ChEBI" id="CHEBI:57783"/>
        <dbReference type="ChEBI" id="CHEBI:58349"/>
        <dbReference type="ChEBI" id="CHEBI:58703"/>
        <dbReference type="EC" id="1.7.1.13"/>
    </reaction>
</comment>
<comment type="similarity">
    <text evidence="5">Belongs to the GTP cyclohydrolase I family. QueF type 1 subfamily.</text>
</comment>
<keyword evidence="7" id="KW-1185">Reference proteome</keyword>
<feature type="binding site" evidence="5">
    <location>
        <begin position="107"/>
        <end position="108"/>
    </location>
    <ligand>
        <name>substrate</name>
    </ligand>
</feature>
<evidence type="ECO:0000256" key="5">
    <source>
        <dbReference type="HAMAP-Rule" id="MF_00818"/>
    </source>
</evidence>
<reference evidence="6 7" key="1">
    <citation type="submission" date="2023-11" db="EMBL/GenBank/DDBJ databases">
        <title>A Novel Polar Bacteriovorax (B. antarcticus) Isolated from the Biocrust in Antarctica.</title>
        <authorList>
            <person name="Mun W."/>
            <person name="Choi S.Y."/>
            <person name="Mitchell R.J."/>
        </authorList>
    </citation>
    <scope>NUCLEOTIDE SEQUENCE [LARGE SCALE GENOMIC DNA]</scope>
    <source>
        <strain evidence="6 7">PP10</strain>
    </source>
</reference>
<dbReference type="InterPro" id="IPR050084">
    <property type="entry name" value="NADPH_dep_7-cyano-7-deazaG_red"/>
</dbReference>
<dbReference type="GO" id="GO:0033739">
    <property type="term" value="F:preQ1 synthase activity"/>
    <property type="evidence" value="ECO:0007669"/>
    <property type="project" value="UniProtKB-EC"/>
</dbReference>
<proteinExistence type="inferred from homology"/>
<accession>A0ABU5VWR9</accession>
<keyword evidence="1 5" id="KW-0963">Cytoplasm</keyword>
<dbReference type="PANTHER" id="PTHR34354">
    <property type="entry name" value="NADPH-DEPENDENT 7-CYANO-7-DEAZAGUANINE REDUCTASE"/>
    <property type="match status" value="1"/>
</dbReference>
<organism evidence="6 7">
    <name type="scientific">Bacteriovorax antarcticus</name>
    <dbReference type="NCBI Taxonomy" id="3088717"/>
    <lineage>
        <taxon>Bacteria</taxon>
        <taxon>Pseudomonadati</taxon>
        <taxon>Bdellovibrionota</taxon>
        <taxon>Bacteriovoracia</taxon>
        <taxon>Bacteriovoracales</taxon>
        <taxon>Bacteriovoracaceae</taxon>
        <taxon>Bacteriovorax</taxon>
    </lineage>
</organism>
<comment type="caution">
    <text evidence="6">The sequence shown here is derived from an EMBL/GenBank/DDBJ whole genome shotgun (WGS) entry which is preliminary data.</text>
</comment>
<protein>
    <recommendedName>
        <fullName evidence="5">NADPH-dependent 7-cyano-7-deazaguanine reductase</fullName>
        <ecNumber evidence="5">1.7.1.13</ecNumber>
    </recommendedName>
    <alternativeName>
        <fullName evidence="5">7-cyano-7-carbaguanine reductase</fullName>
    </alternativeName>
    <alternativeName>
        <fullName evidence="5">NADPH-dependent nitrile oxidoreductase</fullName>
    </alternativeName>
    <alternativeName>
        <fullName evidence="5">PreQ(0) reductase</fullName>
    </alternativeName>
</protein>
<dbReference type="PANTHER" id="PTHR34354:SF1">
    <property type="entry name" value="NADPH-DEPENDENT 7-CYANO-7-DEAZAGUANINE REDUCTASE"/>
    <property type="match status" value="1"/>
</dbReference>
<keyword evidence="2 5" id="KW-0671">Queuosine biosynthesis</keyword>
<dbReference type="NCBIfam" id="TIGR03139">
    <property type="entry name" value="QueF-II"/>
    <property type="match status" value="1"/>
</dbReference>
<keyword evidence="4 5" id="KW-0560">Oxidoreductase</keyword>
<dbReference type="InterPro" id="IPR029500">
    <property type="entry name" value="QueF"/>
</dbReference>
<feature type="binding site" evidence="5">
    <location>
        <begin position="88"/>
        <end position="90"/>
    </location>
    <ligand>
        <name>substrate</name>
    </ligand>
</feature>
<dbReference type="Gene3D" id="3.30.1130.10">
    <property type="match status" value="1"/>
</dbReference>
<evidence type="ECO:0000313" key="6">
    <source>
        <dbReference type="EMBL" id="MEA9356465.1"/>
    </source>
</evidence>
<feature type="active site" description="Proton donor" evidence="5">
    <location>
        <position position="73"/>
    </location>
</feature>
<dbReference type="InterPro" id="IPR043133">
    <property type="entry name" value="GTP-CH-I_C/QueF"/>
</dbReference>
<dbReference type="Proteomes" id="UP001302274">
    <property type="component" value="Unassembled WGS sequence"/>
</dbReference>